<accession>A0A558ANM9</accession>
<dbReference type="OrthoDB" id="9777638at2"/>
<proteinExistence type="predicted"/>
<dbReference type="GO" id="GO:0008757">
    <property type="term" value="F:S-adenosylmethionine-dependent methyltransferase activity"/>
    <property type="evidence" value="ECO:0007669"/>
    <property type="project" value="InterPro"/>
</dbReference>
<keyword evidence="3" id="KW-1185">Reference proteome</keyword>
<dbReference type="Pfam" id="PF08241">
    <property type="entry name" value="Methyltransf_11"/>
    <property type="match status" value="1"/>
</dbReference>
<dbReference type="GO" id="GO:0032259">
    <property type="term" value="P:methylation"/>
    <property type="evidence" value="ECO:0007669"/>
    <property type="project" value="UniProtKB-KW"/>
</dbReference>
<dbReference type="EMBL" id="VJWX01000511">
    <property type="protein sequence ID" value="TVT25869.1"/>
    <property type="molecule type" value="Genomic_DNA"/>
</dbReference>
<evidence type="ECO:0000313" key="3">
    <source>
        <dbReference type="Proteomes" id="UP000320011"/>
    </source>
</evidence>
<feature type="domain" description="Methyltransferase type 11" evidence="1">
    <location>
        <begin position="52"/>
        <end position="150"/>
    </location>
</feature>
<name>A0A558ANM9_9PSEU</name>
<evidence type="ECO:0000313" key="2">
    <source>
        <dbReference type="EMBL" id="TVT25869.1"/>
    </source>
</evidence>
<organism evidence="2 3">
    <name type="scientific">Amycolatopsis rhizosphaerae</name>
    <dbReference type="NCBI Taxonomy" id="2053003"/>
    <lineage>
        <taxon>Bacteria</taxon>
        <taxon>Bacillati</taxon>
        <taxon>Actinomycetota</taxon>
        <taxon>Actinomycetes</taxon>
        <taxon>Pseudonocardiales</taxon>
        <taxon>Pseudonocardiaceae</taxon>
        <taxon>Amycolatopsis</taxon>
    </lineage>
</organism>
<keyword evidence="2" id="KW-0489">Methyltransferase</keyword>
<dbReference type="Gene3D" id="3.40.50.150">
    <property type="entry name" value="Vaccinia Virus protein VP39"/>
    <property type="match status" value="1"/>
</dbReference>
<dbReference type="InterPro" id="IPR013216">
    <property type="entry name" value="Methyltransf_11"/>
</dbReference>
<dbReference type="Proteomes" id="UP000320011">
    <property type="component" value="Unassembled WGS sequence"/>
</dbReference>
<evidence type="ECO:0000259" key="1">
    <source>
        <dbReference type="Pfam" id="PF08241"/>
    </source>
</evidence>
<keyword evidence="2" id="KW-0808">Transferase</keyword>
<dbReference type="AlphaFoldDB" id="A0A558ANM9"/>
<gene>
    <name evidence="2" type="ORF">FNH05_31900</name>
</gene>
<sequence>MQTIANTGQAEAWNGYEGRHWAEERERYDAVNDGMNQPLLDAAAITPASRVLDIGCGTGRTTRLAAGQAVQGTATGIDLSAPMLAAARKAAWNDGIENVSFVQGDAQVHPFPDGSFDIAISRGGIMFFADPIAAFTNIARALRPGGRLAFVCPQNATPASDFAHALAPLLTLMRQAAPAAEADASPGPTSLAEPDVIRHVLTDSGFTGVTSTAITVPMVFGSDPEDASEFLFAMGPMRFNLSGADPDAVAGARAAVTANLREFESGPGVVLRADLWLVHATRTGAAA</sequence>
<reference evidence="2 3" key="2">
    <citation type="submission" date="2019-08" db="EMBL/GenBank/DDBJ databases">
        <title>Amycolatopsis acidicola sp. nov., isolated from peat swamp forest soil.</title>
        <authorList>
            <person name="Srisuk N."/>
        </authorList>
    </citation>
    <scope>NUCLEOTIDE SEQUENCE [LARGE SCALE GENOMIC DNA]</scope>
    <source>
        <strain evidence="2 3">TBRC 6029</strain>
    </source>
</reference>
<dbReference type="PANTHER" id="PTHR43591">
    <property type="entry name" value="METHYLTRANSFERASE"/>
    <property type="match status" value="1"/>
</dbReference>
<comment type="caution">
    <text evidence="2">The sequence shown here is derived from an EMBL/GenBank/DDBJ whole genome shotgun (WGS) entry which is preliminary data.</text>
</comment>
<reference evidence="2 3" key="1">
    <citation type="submission" date="2019-07" db="EMBL/GenBank/DDBJ databases">
        <authorList>
            <person name="Duangmal K."/>
            <person name="Teo W.F.A."/>
        </authorList>
    </citation>
    <scope>NUCLEOTIDE SEQUENCE [LARGE SCALE GENOMIC DNA]</scope>
    <source>
        <strain evidence="2 3">TBRC 6029</strain>
    </source>
</reference>
<dbReference type="CDD" id="cd02440">
    <property type="entry name" value="AdoMet_MTases"/>
    <property type="match status" value="1"/>
</dbReference>
<dbReference type="SUPFAM" id="SSF53335">
    <property type="entry name" value="S-adenosyl-L-methionine-dependent methyltransferases"/>
    <property type="match status" value="1"/>
</dbReference>
<protein>
    <submittedName>
        <fullName evidence="2">Class I SAM-dependent methyltransferase</fullName>
    </submittedName>
</protein>
<dbReference type="InterPro" id="IPR029063">
    <property type="entry name" value="SAM-dependent_MTases_sf"/>
</dbReference>
<dbReference type="RefSeq" id="WP_144592561.1">
    <property type="nucleotide sequence ID" value="NZ_VJWX01000511.1"/>
</dbReference>